<dbReference type="EMBL" id="QGNW01000880">
    <property type="protein sequence ID" value="RVW59712.1"/>
    <property type="molecule type" value="Genomic_DNA"/>
</dbReference>
<organism evidence="2 3">
    <name type="scientific">Vitis vinifera</name>
    <name type="common">Grape</name>
    <dbReference type="NCBI Taxonomy" id="29760"/>
    <lineage>
        <taxon>Eukaryota</taxon>
        <taxon>Viridiplantae</taxon>
        <taxon>Streptophyta</taxon>
        <taxon>Embryophyta</taxon>
        <taxon>Tracheophyta</taxon>
        <taxon>Spermatophyta</taxon>
        <taxon>Magnoliopsida</taxon>
        <taxon>eudicotyledons</taxon>
        <taxon>Gunneridae</taxon>
        <taxon>Pentapetalae</taxon>
        <taxon>rosids</taxon>
        <taxon>Vitales</taxon>
        <taxon>Vitaceae</taxon>
        <taxon>Viteae</taxon>
        <taxon>Vitis</taxon>
    </lineage>
</organism>
<feature type="chain" id="PRO_5019514062" evidence="1">
    <location>
        <begin position="17"/>
        <end position="97"/>
    </location>
</feature>
<feature type="signal peptide" evidence="1">
    <location>
        <begin position="1"/>
        <end position="16"/>
    </location>
</feature>
<evidence type="ECO:0000313" key="3">
    <source>
        <dbReference type="Proteomes" id="UP000288805"/>
    </source>
</evidence>
<comment type="caution">
    <text evidence="2">The sequence shown here is derived from an EMBL/GenBank/DDBJ whole genome shotgun (WGS) entry which is preliminary data.</text>
</comment>
<keyword evidence="1" id="KW-0732">Signal</keyword>
<sequence length="97" mass="11460">MVLFLFEFVLYWAAEGEEAERDTEEWELHIEEVPKHREDDGDQVLYFFSQVDMRLVARVLNGDMKFTYFNLNIFQVYEGPSRSDLTQPNCGSGQNWA</sequence>
<dbReference type="Proteomes" id="UP000288805">
    <property type="component" value="Unassembled WGS sequence"/>
</dbReference>
<gene>
    <name evidence="2" type="ORF">CK203_098233</name>
</gene>
<accession>A0A438FID2</accession>
<evidence type="ECO:0000313" key="2">
    <source>
        <dbReference type="EMBL" id="RVW59712.1"/>
    </source>
</evidence>
<proteinExistence type="predicted"/>
<evidence type="ECO:0000256" key="1">
    <source>
        <dbReference type="SAM" id="SignalP"/>
    </source>
</evidence>
<reference evidence="2 3" key="1">
    <citation type="journal article" date="2018" name="PLoS Genet.">
        <title>Population sequencing reveals clonal diversity and ancestral inbreeding in the grapevine cultivar Chardonnay.</title>
        <authorList>
            <person name="Roach M.J."/>
            <person name="Johnson D.L."/>
            <person name="Bohlmann J."/>
            <person name="van Vuuren H.J."/>
            <person name="Jones S.J."/>
            <person name="Pretorius I.S."/>
            <person name="Schmidt S.A."/>
            <person name="Borneman A.R."/>
        </authorList>
    </citation>
    <scope>NUCLEOTIDE SEQUENCE [LARGE SCALE GENOMIC DNA]</scope>
    <source>
        <strain evidence="3">cv. Chardonnay</strain>
        <tissue evidence="2">Leaf</tissue>
    </source>
</reference>
<protein>
    <submittedName>
        <fullName evidence="2">Uncharacterized protein</fullName>
    </submittedName>
</protein>
<name>A0A438FID2_VITVI</name>
<dbReference type="AlphaFoldDB" id="A0A438FID2"/>